<dbReference type="Pfam" id="PF26519">
    <property type="entry name" value="BsaP"/>
    <property type="match status" value="1"/>
</dbReference>
<evidence type="ECO:0000256" key="7">
    <source>
        <dbReference type="ARBA" id="ARBA00093796"/>
    </source>
</evidence>
<protein>
    <recommendedName>
        <fullName evidence="7">Biotin synthase auxiliary protein</fullName>
    </recommendedName>
</protein>
<dbReference type="InterPro" id="IPR058605">
    <property type="entry name" value="BsaP_C"/>
</dbReference>
<accession>A0A4V2ZRM4</accession>
<keyword evidence="11" id="KW-1185">Reference proteome</keyword>
<reference evidence="10 11" key="1">
    <citation type="submission" date="2019-03" db="EMBL/GenBank/DDBJ databases">
        <title>Whole genome sequence of Arthrobacter sp JH1-1.</title>
        <authorList>
            <person name="Trinh H.N."/>
        </authorList>
    </citation>
    <scope>NUCLEOTIDE SEQUENCE [LARGE SCALE GENOMIC DNA]</scope>
    <source>
        <strain evidence="10 11">JH1-1</strain>
    </source>
</reference>
<keyword evidence="3" id="KW-0093">Biotin biosynthesis</keyword>
<name>A0A4V2ZRM4_9MICC</name>
<feature type="region of interest" description="Disordered" evidence="8">
    <location>
        <begin position="15"/>
        <end position="34"/>
    </location>
</feature>
<evidence type="ECO:0000256" key="3">
    <source>
        <dbReference type="ARBA" id="ARBA00022756"/>
    </source>
</evidence>
<evidence type="ECO:0000256" key="5">
    <source>
        <dbReference type="ARBA" id="ARBA00093761"/>
    </source>
</evidence>
<comment type="caution">
    <text evidence="10">The sequence shown here is derived from an EMBL/GenBank/DDBJ whole genome shotgun (WGS) entry which is preliminary data.</text>
</comment>
<dbReference type="EMBL" id="SMRU01000057">
    <property type="protein sequence ID" value="TDF87033.1"/>
    <property type="molecule type" value="Genomic_DNA"/>
</dbReference>
<comment type="function">
    <text evidence="5">Required for the activity of the biotin synthase BioB.</text>
</comment>
<comment type="similarity">
    <text evidence="6">Belongs to the BsaP family.</text>
</comment>
<feature type="domain" description="Biotin synthase auxiliary protein C-terminal" evidence="9">
    <location>
        <begin position="53"/>
        <end position="72"/>
    </location>
</feature>
<comment type="cofactor">
    <cofactor evidence="1">
        <name>iron-sulfur cluster</name>
        <dbReference type="ChEBI" id="CHEBI:30408"/>
    </cofactor>
</comment>
<organism evidence="10 11">
    <name type="scientific">Arthrobacter terricola</name>
    <dbReference type="NCBI Taxonomy" id="2547396"/>
    <lineage>
        <taxon>Bacteria</taxon>
        <taxon>Bacillati</taxon>
        <taxon>Actinomycetota</taxon>
        <taxon>Actinomycetes</taxon>
        <taxon>Micrococcales</taxon>
        <taxon>Micrococcaceae</taxon>
        <taxon>Arthrobacter</taxon>
    </lineage>
</organism>
<keyword evidence="2" id="KW-0479">Metal-binding</keyword>
<evidence type="ECO:0000256" key="6">
    <source>
        <dbReference type="ARBA" id="ARBA00093780"/>
    </source>
</evidence>
<evidence type="ECO:0000313" key="11">
    <source>
        <dbReference type="Proteomes" id="UP000295511"/>
    </source>
</evidence>
<gene>
    <name evidence="10" type="ORF">E1809_25320</name>
</gene>
<evidence type="ECO:0000313" key="10">
    <source>
        <dbReference type="EMBL" id="TDF87033.1"/>
    </source>
</evidence>
<evidence type="ECO:0000256" key="4">
    <source>
        <dbReference type="ARBA" id="ARBA00023004"/>
    </source>
</evidence>
<proteinExistence type="inferred from homology"/>
<evidence type="ECO:0000256" key="2">
    <source>
        <dbReference type="ARBA" id="ARBA00022723"/>
    </source>
</evidence>
<dbReference type="Proteomes" id="UP000295511">
    <property type="component" value="Unassembled WGS sequence"/>
</dbReference>
<evidence type="ECO:0000259" key="9">
    <source>
        <dbReference type="Pfam" id="PF26519"/>
    </source>
</evidence>
<evidence type="ECO:0000256" key="1">
    <source>
        <dbReference type="ARBA" id="ARBA00001915"/>
    </source>
</evidence>
<keyword evidence="4" id="KW-0408">Iron</keyword>
<evidence type="ECO:0000256" key="8">
    <source>
        <dbReference type="SAM" id="MobiDB-lite"/>
    </source>
</evidence>
<dbReference type="OrthoDB" id="3829284at2"/>
<sequence length="74" mass="8034">MTAEALYCGHCGGEASGDPAAQGGNPASDTHNGCRERLAMEPPRYCARCRRRMKVQVTPLGWTADCSRHGRMEP</sequence>
<dbReference type="AlphaFoldDB" id="A0A4V2ZRM4"/>